<dbReference type="AlphaFoldDB" id="A0A8S8XFV1"/>
<sequence>MTNNDNELQIEHPALRALYAFWRRARAVNGDVPSRAQIDVQDLAPWLASLLLVDVLPGPDFRYRVYGTELTLLFGKDRTGTLVRDFSVPAAELMPHDYEAALEARDAQRVARQRLVRLSARTRCTDMRTIETLILPLRRDGAAIEQLLVGAYALTPTAQILPWTRTATG</sequence>
<proteinExistence type="predicted"/>
<dbReference type="RefSeq" id="WP_420244021.1">
    <property type="nucleotide sequence ID" value="NZ_BOPV01000001.1"/>
</dbReference>
<protein>
    <recommendedName>
        <fullName evidence="3">PAS domain-containing protein</fullName>
    </recommendedName>
</protein>
<reference evidence="1" key="1">
    <citation type="submission" date="2021-02" db="EMBL/GenBank/DDBJ databases">
        <title>Genome sequence of Rhodospirillales sp. strain TMPK1 isolated from soil.</title>
        <authorList>
            <person name="Nakai R."/>
            <person name="Kusada H."/>
            <person name="Tamaki H."/>
        </authorList>
    </citation>
    <scope>NUCLEOTIDE SEQUENCE</scope>
    <source>
        <strain evidence="1">TMPK1</strain>
    </source>
</reference>
<keyword evidence="2" id="KW-1185">Reference proteome</keyword>
<evidence type="ECO:0008006" key="3">
    <source>
        <dbReference type="Google" id="ProtNLM"/>
    </source>
</evidence>
<dbReference type="InterPro" id="IPR009922">
    <property type="entry name" value="DUF1457"/>
</dbReference>
<comment type="caution">
    <text evidence="1">The sequence shown here is derived from an EMBL/GenBank/DDBJ whole genome shotgun (WGS) entry which is preliminary data.</text>
</comment>
<dbReference type="EMBL" id="BOPV01000001">
    <property type="protein sequence ID" value="GIL40809.1"/>
    <property type="molecule type" value="Genomic_DNA"/>
</dbReference>
<name>A0A8S8XFV1_9PROT</name>
<evidence type="ECO:0000313" key="1">
    <source>
        <dbReference type="EMBL" id="GIL40809.1"/>
    </source>
</evidence>
<dbReference type="Pfam" id="PF07310">
    <property type="entry name" value="PAS_5"/>
    <property type="match status" value="1"/>
</dbReference>
<gene>
    <name evidence="1" type="ORF">TMPK1_30460</name>
</gene>
<dbReference type="Proteomes" id="UP000681075">
    <property type="component" value="Unassembled WGS sequence"/>
</dbReference>
<organism evidence="1 2">
    <name type="scientific">Roseiterribacter gracilis</name>
    <dbReference type="NCBI Taxonomy" id="2812848"/>
    <lineage>
        <taxon>Bacteria</taxon>
        <taxon>Pseudomonadati</taxon>
        <taxon>Pseudomonadota</taxon>
        <taxon>Alphaproteobacteria</taxon>
        <taxon>Rhodospirillales</taxon>
        <taxon>Roseiterribacteraceae</taxon>
        <taxon>Roseiterribacter</taxon>
    </lineage>
</organism>
<evidence type="ECO:0000313" key="2">
    <source>
        <dbReference type="Proteomes" id="UP000681075"/>
    </source>
</evidence>
<accession>A0A8S8XFV1</accession>